<dbReference type="InterPro" id="IPR045864">
    <property type="entry name" value="aa-tRNA-synth_II/BPL/LPL"/>
</dbReference>
<feature type="domain" description="BPL/LPL catalytic" evidence="1">
    <location>
        <begin position="32"/>
        <end position="229"/>
    </location>
</feature>
<dbReference type="EMBL" id="JAVDYG010000001">
    <property type="protein sequence ID" value="MDR7361812.1"/>
    <property type="molecule type" value="Genomic_DNA"/>
</dbReference>
<proteinExistence type="predicted"/>
<dbReference type="InterPro" id="IPR004143">
    <property type="entry name" value="BPL_LPL_catalytic"/>
</dbReference>
<accession>A0ABU2BT59</accession>
<dbReference type="RefSeq" id="WP_310300338.1">
    <property type="nucleotide sequence ID" value="NZ_BAAAPS010000008.1"/>
</dbReference>
<dbReference type="GO" id="GO:0016874">
    <property type="term" value="F:ligase activity"/>
    <property type="evidence" value="ECO:0007669"/>
    <property type="project" value="UniProtKB-KW"/>
</dbReference>
<comment type="caution">
    <text evidence="2">The sequence shown here is derived from an EMBL/GenBank/DDBJ whole genome shotgun (WGS) entry which is preliminary data.</text>
</comment>
<dbReference type="SUPFAM" id="SSF55681">
    <property type="entry name" value="Class II aaRS and biotin synthetases"/>
    <property type="match status" value="1"/>
</dbReference>
<evidence type="ECO:0000313" key="2">
    <source>
        <dbReference type="EMBL" id="MDR7361812.1"/>
    </source>
</evidence>
<sequence length="255" mass="26867">MTLTVLRRPAPVAGSADLEGVLATASLLRQESTEQPVLLLSRTRPTAAFSRRDLLLPGYPAAAEAAQALGFEPVVRPVGGHLAAYDEGSLVVHLWSPDPDPRTGLKDRFRVVADALTRAMTDLGVPDVRVGAVPGEYCDGEWSVNTGGTAKLAGTGQRLFRRGWLFCVVLTVTGADRLVDVLTPTYATLGLPFDPASVGSVDRWVPGVTVEQVREVVGARLVEATRPVPAQVSGSSSAASLGSVRFSGLMPLLSE</sequence>
<dbReference type="Gene3D" id="3.30.930.10">
    <property type="entry name" value="Bira Bifunctional Protein, Domain 2"/>
    <property type="match status" value="1"/>
</dbReference>
<evidence type="ECO:0000259" key="1">
    <source>
        <dbReference type="PROSITE" id="PS51733"/>
    </source>
</evidence>
<evidence type="ECO:0000313" key="3">
    <source>
        <dbReference type="Proteomes" id="UP001183648"/>
    </source>
</evidence>
<name>A0ABU2BT59_9ACTN</name>
<reference evidence="2 3" key="1">
    <citation type="submission" date="2023-07" db="EMBL/GenBank/DDBJ databases">
        <title>Sequencing the genomes of 1000 actinobacteria strains.</title>
        <authorList>
            <person name="Klenk H.-P."/>
        </authorList>
    </citation>
    <scope>NUCLEOTIDE SEQUENCE [LARGE SCALE GENOMIC DNA]</scope>
    <source>
        <strain evidence="2 3">DSM 19426</strain>
    </source>
</reference>
<dbReference type="PROSITE" id="PS51733">
    <property type="entry name" value="BPL_LPL_CATALYTIC"/>
    <property type="match status" value="1"/>
</dbReference>
<gene>
    <name evidence="2" type="ORF">J2S63_001365</name>
</gene>
<keyword evidence="3" id="KW-1185">Reference proteome</keyword>
<keyword evidence="2" id="KW-0436">Ligase</keyword>
<dbReference type="Proteomes" id="UP001183648">
    <property type="component" value="Unassembled WGS sequence"/>
</dbReference>
<protein>
    <submittedName>
        <fullName evidence="2">Lipoate-protein ligase A</fullName>
    </submittedName>
</protein>
<organism evidence="2 3">
    <name type="scientific">Nocardioides marmoribigeumensis</name>
    <dbReference type="NCBI Taxonomy" id="433649"/>
    <lineage>
        <taxon>Bacteria</taxon>
        <taxon>Bacillati</taxon>
        <taxon>Actinomycetota</taxon>
        <taxon>Actinomycetes</taxon>
        <taxon>Propionibacteriales</taxon>
        <taxon>Nocardioidaceae</taxon>
        <taxon>Nocardioides</taxon>
    </lineage>
</organism>
<dbReference type="Pfam" id="PF21948">
    <property type="entry name" value="LplA-B_cat"/>
    <property type="match status" value="1"/>
</dbReference>